<protein>
    <submittedName>
        <fullName evidence="1">Uncharacterized protein</fullName>
    </submittedName>
</protein>
<gene>
    <name evidence="1" type="ORF">LCGC14_2725200</name>
</gene>
<feature type="non-terminal residue" evidence="1">
    <location>
        <position position="1"/>
    </location>
</feature>
<dbReference type="EMBL" id="LAZR01049191">
    <property type="protein sequence ID" value="KKK90229.1"/>
    <property type="molecule type" value="Genomic_DNA"/>
</dbReference>
<reference evidence="1" key="1">
    <citation type="journal article" date="2015" name="Nature">
        <title>Complex archaea that bridge the gap between prokaryotes and eukaryotes.</title>
        <authorList>
            <person name="Spang A."/>
            <person name="Saw J.H."/>
            <person name="Jorgensen S.L."/>
            <person name="Zaremba-Niedzwiedzka K."/>
            <person name="Martijn J."/>
            <person name="Lind A.E."/>
            <person name="van Eijk R."/>
            <person name="Schleper C."/>
            <person name="Guy L."/>
            <person name="Ettema T.J."/>
        </authorList>
    </citation>
    <scope>NUCLEOTIDE SEQUENCE</scope>
</reference>
<comment type="caution">
    <text evidence="1">The sequence shown here is derived from an EMBL/GenBank/DDBJ whole genome shotgun (WGS) entry which is preliminary data.</text>
</comment>
<evidence type="ECO:0000313" key="1">
    <source>
        <dbReference type="EMBL" id="KKK90229.1"/>
    </source>
</evidence>
<dbReference type="AlphaFoldDB" id="A0A0F9BHY7"/>
<accession>A0A0F9BHY7</accession>
<name>A0A0F9BHY7_9ZZZZ</name>
<sequence length="53" mass="6165">LTYLFVMNGAETPDADPRLLAEDVCEITKFQLKGYKYKDKYPYKDVDCIEKGQ</sequence>
<organism evidence="1">
    <name type="scientific">marine sediment metagenome</name>
    <dbReference type="NCBI Taxonomy" id="412755"/>
    <lineage>
        <taxon>unclassified sequences</taxon>
        <taxon>metagenomes</taxon>
        <taxon>ecological metagenomes</taxon>
    </lineage>
</organism>
<proteinExistence type="predicted"/>